<evidence type="ECO:0000313" key="2">
    <source>
        <dbReference type="Proteomes" id="UP000010478"/>
    </source>
</evidence>
<sequence length="179" mass="19844">MAKNKPIYELIGLALDAIYQENLCPQASSGRDFPTETVQVSYDPSLPDLCFISIETFLTHDYDVVITKSGSVQVISDRPKGGNMAKNKPIYELIGLALNEIYRQGLCPQVASGREIPIETVRVAYDPDLPDLCVLTIETFLTHDFEVLIDKDGSDVAAIYDRPKARIRFGSKESNSGEK</sequence>
<reference evidence="1 2" key="1">
    <citation type="submission" date="2012-05" db="EMBL/GenBank/DDBJ databases">
        <title>Finished chromosome of genome of Oscillatoria sp. PCC 7112.</title>
        <authorList>
            <consortium name="US DOE Joint Genome Institute"/>
            <person name="Gugger M."/>
            <person name="Coursin T."/>
            <person name="Rippka R."/>
            <person name="Tandeau De Marsac N."/>
            <person name="Huntemann M."/>
            <person name="Wei C.-L."/>
            <person name="Han J."/>
            <person name="Detter J.C."/>
            <person name="Han C."/>
            <person name="Tapia R."/>
            <person name="Davenport K."/>
            <person name="Daligault H."/>
            <person name="Erkkila T."/>
            <person name="Gu W."/>
            <person name="Munk A.C.C."/>
            <person name="Teshima H."/>
            <person name="Xu Y."/>
            <person name="Chain P."/>
            <person name="Chen A."/>
            <person name="Krypides N."/>
            <person name="Mavromatis K."/>
            <person name="Markowitz V."/>
            <person name="Szeto E."/>
            <person name="Ivanova N."/>
            <person name="Mikhailova N."/>
            <person name="Ovchinnikova G."/>
            <person name="Pagani I."/>
            <person name="Pati A."/>
            <person name="Goodwin L."/>
            <person name="Peters L."/>
            <person name="Pitluck S."/>
            <person name="Woyke T."/>
            <person name="Kerfeld C."/>
        </authorList>
    </citation>
    <scope>NUCLEOTIDE SEQUENCE [LARGE SCALE GENOMIC DNA]</scope>
    <source>
        <strain evidence="1 2">PCC 7112</strain>
    </source>
</reference>
<dbReference type="HOGENOM" id="CLU_1502047_0_0_3"/>
<organism evidence="1 2">
    <name type="scientific">Phormidium nigroviride PCC 7112</name>
    <dbReference type="NCBI Taxonomy" id="179408"/>
    <lineage>
        <taxon>Bacteria</taxon>
        <taxon>Bacillati</taxon>
        <taxon>Cyanobacteriota</taxon>
        <taxon>Cyanophyceae</taxon>
        <taxon>Oscillatoriophycideae</taxon>
        <taxon>Oscillatoriales</taxon>
        <taxon>Oscillatoriaceae</taxon>
        <taxon>Phormidium</taxon>
    </lineage>
</organism>
<dbReference type="RefSeq" id="WP_015175443.1">
    <property type="nucleotide sequence ID" value="NC_019729.1"/>
</dbReference>
<dbReference type="AlphaFoldDB" id="K9VFX0"/>
<gene>
    <name evidence="1" type="ORF">Osc7112_1617</name>
</gene>
<protein>
    <submittedName>
        <fullName evidence="1">Uncharacterized protein</fullName>
    </submittedName>
</protein>
<name>K9VFX0_9CYAN</name>
<dbReference type="EMBL" id="CP003614">
    <property type="protein sequence ID" value="AFZ06125.1"/>
    <property type="molecule type" value="Genomic_DNA"/>
</dbReference>
<dbReference type="KEGG" id="oni:Osc7112_1617"/>
<proteinExistence type="predicted"/>
<evidence type="ECO:0000313" key="1">
    <source>
        <dbReference type="EMBL" id="AFZ06125.1"/>
    </source>
</evidence>
<keyword evidence="2" id="KW-1185">Reference proteome</keyword>
<dbReference type="Proteomes" id="UP000010478">
    <property type="component" value="Chromosome"/>
</dbReference>
<accession>K9VFX0</accession>